<dbReference type="Gene3D" id="2.40.160.10">
    <property type="entry name" value="Porin"/>
    <property type="match status" value="1"/>
</dbReference>
<dbReference type="AlphaFoldDB" id="A0AAP2DML1"/>
<evidence type="ECO:0000256" key="1">
    <source>
        <dbReference type="SAM" id="SignalP"/>
    </source>
</evidence>
<gene>
    <name evidence="2" type="ORF">KK083_12290</name>
</gene>
<reference evidence="2 3" key="1">
    <citation type="submission" date="2021-05" db="EMBL/GenBank/DDBJ databases">
        <title>A Polyphasic approach of four new species of the genus Ohtaekwangia: Ohtaekwangia histidinii sp. nov., Ohtaekwangia cretensis sp. nov., Ohtaekwangia indiensis sp. nov., Ohtaekwangia reichenbachii sp. nov. from diverse environment.</title>
        <authorList>
            <person name="Octaviana S."/>
        </authorList>
    </citation>
    <scope>NUCLEOTIDE SEQUENCE [LARGE SCALE GENOMIC DNA]</scope>
    <source>
        <strain evidence="2 3">PWU4</strain>
    </source>
</reference>
<dbReference type="SUPFAM" id="SSF56935">
    <property type="entry name" value="Porins"/>
    <property type="match status" value="1"/>
</dbReference>
<evidence type="ECO:0000313" key="3">
    <source>
        <dbReference type="Proteomes" id="UP001319200"/>
    </source>
</evidence>
<dbReference type="EMBL" id="JAHESF010000010">
    <property type="protein sequence ID" value="MBT1697662.1"/>
    <property type="molecule type" value="Genomic_DNA"/>
</dbReference>
<sequence>MERKTLQLLAIITLSLSLTIAHAQVNSPVHFFAKKQKGVGLVTADSTFSLQFQFRIQNRAAYVSASENDLAAESFEFRVRRLRLKFEGFAYHPKLTYYFQLSVSRGDMDWRNLDNSAANSSPNIVRDAMIFYSPTKKLKLGFGQTKLPGNRQRVISSGDQQFADRSIVNAAFNIDRDFGFFAHYTENFFVLRGAITSGEGRNSLNSNKGLAYTGRIELLPLGKFTGNNDYQEGDLEREPKPKISIAYTHSVNDLAVRQAGTLGNDLYAARTLRTHEADILFKYNGWAWYNEYMQRDTHSPVTVNPADITKTRFVNVGKGYLSQLSYLFKNNFEVAGRYSAIVPFSALYKNPDFPTLAEKKLEQVELGVTKYLNGHRVKVQGNVIYGNRTDLATNTSAGGFWSAIFQVELGI</sequence>
<keyword evidence="3" id="KW-1185">Reference proteome</keyword>
<proteinExistence type="predicted"/>
<dbReference type="Pfam" id="PF07396">
    <property type="entry name" value="Porin_O_P"/>
    <property type="match status" value="1"/>
</dbReference>
<organism evidence="2 3">
    <name type="scientific">Chryseosolibacter histidini</name>
    <dbReference type="NCBI Taxonomy" id="2782349"/>
    <lineage>
        <taxon>Bacteria</taxon>
        <taxon>Pseudomonadati</taxon>
        <taxon>Bacteroidota</taxon>
        <taxon>Cytophagia</taxon>
        <taxon>Cytophagales</taxon>
        <taxon>Chryseotaleaceae</taxon>
        <taxon>Chryseosolibacter</taxon>
    </lineage>
</organism>
<protein>
    <submittedName>
        <fullName evidence="2">Porin</fullName>
    </submittedName>
</protein>
<name>A0AAP2DML1_9BACT</name>
<comment type="caution">
    <text evidence="2">The sequence shown here is derived from an EMBL/GenBank/DDBJ whole genome shotgun (WGS) entry which is preliminary data.</text>
</comment>
<dbReference type="RefSeq" id="WP_254163533.1">
    <property type="nucleotide sequence ID" value="NZ_JAHESF010000010.1"/>
</dbReference>
<feature type="chain" id="PRO_5042839233" evidence="1">
    <location>
        <begin position="24"/>
        <end position="411"/>
    </location>
</feature>
<dbReference type="InterPro" id="IPR010870">
    <property type="entry name" value="Porin_O/P"/>
</dbReference>
<feature type="signal peptide" evidence="1">
    <location>
        <begin position="1"/>
        <end position="23"/>
    </location>
</feature>
<dbReference type="InterPro" id="IPR023614">
    <property type="entry name" value="Porin_dom_sf"/>
</dbReference>
<accession>A0AAP2DML1</accession>
<evidence type="ECO:0000313" key="2">
    <source>
        <dbReference type="EMBL" id="MBT1697662.1"/>
    </source>
</evidence>
<keyword evidence="1" id="KW-0732">Signal</keyword>
<dbReference type="Proteomes" id="UP001319200">
    <property type="component" value="Unassembled WGS sequence"/>
</dbReference>